<name>A0A4R1BQX5_9ACTN</name>
<dbReference type="Gene3D" id="2.30.130.40">
    <property type="entry name" value="LON domain-like"/>
    <property type="match status" value="1"/>
</dbReference>
<dbReference type="EMBL" id="SKBU01000007">
    <property type="protein sequence ID" value="TCJ19696.1"/>
    <property type="molecule type" value="Genomic_DNA"/>
</dbReference>
<keyword evidence="5" id="KW-1185">Reference proteome</keyword>
<accession>A0A4R1BQX5</accession>
<dbReference type="OrthoDB" id="25394at2"/>
<evidence type="ECO:0000313" key="5">
    <source>
        <dbReference type="Proteomes" id="UP000295244"/>
    </source>
</evidence>
<dbReference type="SUPFAM" id="SSF88697">
    <property type="entry name" value="PUA domain-like"/>
    <property type="match status" value="1"/>
</dbReference>
<dbReference type="PANTHER" id="PTHR46732">
    <property type="entry name" value="ATP-DEPENDENT PROTEASE LA (LON) DOMAIN PROTEIN"/>
    <property type="match status" value="1"/>
</dbReference>
<evidence type="ECO:0000259" key="3">
    <source>
        <dbReference type="PROSITE" id="PS51787"/>
    </source>
</evidence>
<comment type="caution">
    <text evidence="4">The sequence shown here is derived from an EMBL/GenBank/DDBJ whole genome shotgun (WGS) entry which is preliminary data.</text>
</comment>
<dbReference type="InterPro" id="IPR046336">
    <property type="entry name" value="Lon_prtase_N_sf"/>
</dbReference>
<dbReference type="RefSeq" id="WP_132688869.1">
    <property type="nucleotide sequence ID" value="NZ_SKBU01000007.1"/>
</dbReference>
<dbReference type="SMART" id="SM00464">
    <property type="entry name" value="LON"/>
    <property type="match status" value="1"/>
</dbReference>
<feature type="domain" description="Lon N-terminal" evidence="3">
    <location>
        <begin position="1"/>
        <end position="185"/>
    </location>
</feature>
<dbReference type="Proteomes" id="UP000295244">
    <property type="component" value="Unassembled WGS sequence"/>
</dbReference>
<dbReference type="InterPro" id="IPR015947">
    <property type="entry name" value="PUA-like_sf"/>
</dbReference>
<sequence length="219" mass="25062">MADIPLFPLNVVLMPGTPLPLHIFEERYKQMVNECLETGSEFGMVLSDESGTREVGCTARIVELVQRFEDGRMLILVEGSRRFRLRNILSGRRPYYVGEVEYLAEETPGDEVTGLAEECIALLERVVEIATEGEVDIEVEPPYRNLSFAIAGRIEFETEVRQQILELPSERERLEKLKQLLTEAADRLEKTRKIREIAETNGHIRRRPSPDEPPTPPEE</sequence>
<protein>
    <recommendedName>
        <fullName evidence="3">Lon N-terminal domain-containing protein</fullName>
    </recommendedName>
</protein>
<dbReference type="PROSITE" id="PS51787">
    <property type="entry name" value="LON_N"/>
    <property type="match status" value="1"/>
</dbReference>
<dbReference type="Gene3D" id="1.20.58.1480">
    <property type="match status" value="1"/>
</dbReference>
<feature type="region of interest" description="Disordered" evidence="2">
    <location>
        <begin position="195"/>
        <end position="219"/>
    </location>
</feature>
<organism evidence="4 5">
    <name type="scientific">Rubrobacter taiwanensis</name>
    <dbReference type="NCBI Taxonomy" id="185139"/>
    <lineage>
        <taxon>Bacteria</taxon>
        <taxon>Bacillati</taxon>
        <taxon>Actinomycetota</taxon>
        <taxon>Rubrobacteria</taxon>
        <taxon>Rubrobacterales</taxon>
        <taxon>Rubrobacteraceae</taxon>
        <taxon>Rubrobacter</taxon>
    </lineage>
</organism>
<proteinExistence type="predicted"/>
<keyword evidence="1" id="KW-0175">Coiled coil</keyword>
<dbReference type="PANTHER" id="PTHR46732:SF8">
    <property type="entry name" value="ATP-DEPENDENT PROTEASE LA (LON) DOMAIN PROTEIN"/>
    <property type="match status" value="1"/>
</dbReference>
<evidence type="ECO:0000313" key="4">
    <source>
        <dbReference type="EMBL" id="TCJ19696.1"/>
    </source>
</evidence>
<evidence type="ECO:0000256" key="2">
    <source>
        <dbReference type="SAM" id="MobiDB-lite"/>
    </source>
</evidence>
<evidence type="ECO:0000256" key="1">
    <source>
        <dbReference type="SAM" id="Coils"/>
    </source>
</evidence>
<reference evidence="4 5" key="1">
    <citation type="submission" date="2019-03" db="EMBL/GenBank/DDBJ databases">
        <title>Whole genome sequence of a novel Rubrobacter taiwanensis strain, isolated from Yellowstone National Park.</title>
        <authorList>
            <person name="Freed S."/>
            <person name="Ramaley R.F."/>
            <person name="Kyndt J.A."/>
        </authorList>
    </citation>
    <scope>NUCLEOTIDE SEQUENCE [LARGE SCALE GENOMIC DNA]</scope>
    <source>
        <strain evidence="4 5">Yellowstone</strain>
    </source>
</reference>
<feature type="coiled-coil region" evidence="1">
    <location>
        <begin position="167"/>
        <end position="194"/>
    </location>
</feature>
<dbReference type="Pfam" id="PF02190">
    <property type="entry name" value="LON_substr_bdg"/>
    <property type="match status" value="1"/>
</dbReference>
<dbReference type="AlphaFoldDB" id="A0A4R1BQX5"/>
<dbReference type="InterPro" id="IPR003111">
    <property type="entry name" value="Lon_prtase_N"/>
</dbReference>
<gene>
    <name evidence="4" type="ORF">E0L93_04105</name>
</gene>